<dbReference type="GO" id="GO:0004017">
    <property type="term" value="F:AMP kinase activity"/>
    <property type="evidence" value="ECO:0007669"/>
    <property type="project" value="UniProtKB-UniRule"/>
</dbReference>
<dbReference type="UniPathway" id="UPA00588">
    <property type="reaction ID" value="UER00649"/>
</dbReference>
<dbReference type="PANTHER" id="PTHR23359">
    <property type="entry name" value="NUCLEOTIDE KINASE"/>
    <property type="match status" value="1"/>
</dbReference>
<comment type="subcellular location">
    <subcellularLocation>
        <location evidence="5 7">Cytoplasm</location>
    </subcellularLocation>
</comment>
<keyword evidence="3 5" id="KW-0547">Nucleotide-binding</keyword>
<keyword evidence="5 7" id="KW-0067">ATP-binding</keyword>
<evidence type="ECO:0000313" key="9">
    <source>
        <dbReference type="Proteomes" id="UP000229972"/>
    </source>
</evidence>
<organism evidence="8 9">
    <name type="scientific">Candidatus Falkowbacteria bacterium CG10_big_fil_rev_8_21_14_0_10_37_18</name>
    <dbReference type="NCBI Taxonomy" id="1974562"/>
    <lineage>
        <taxon>Bacteria</taxon>
        <taxon>Candidatus Falkowiibacteriota</taxon>
    </lineage>
</organism>
<protein>
    <recommendedName>
        <fullName evidence="5 7">Adenylate kinase</fullName>
        <shortName evidence="5">AK</shortName>
        <ecNumber evidence="5 7">2.7.4.3</ecNumber>
    </recommendedName>
    <alternativeName>
        <fullName evidence="5">ATP-AMP transphosphorylase</fullName>
    </alternativeName>
    <alternativeName>
        <fullName evidence="5">ATP:AMP phosphotransferase</fullName>
    </alternativeName>
    <alternativeName>
        <fullName evidence="5">Adenylate monophosphate kinase</fullName>
    </alternativeName>
</protein>
<keyword evidence="2 5" id="KW-0545">Nucleotide biosynthesis</keyword>
<name>A0A2H0V8E3_9BACT</name>
<dbReference type="HAMAP" id="MF_00235">
    <property type="entry name" value="Adenylate_kinase_Adk"/>
    <property type="match status" value="1"/>
</dbReference>
<comment type="similarity">
    <text evidence="5 6">Belongs to the adenylate kinase family.</text>
</comment>
<evidence type="ECO:0000256" key="3">
    <source>
        <dbReference type="ARBA" id="ARBA00022741"/>
    </source>
</evidence>
<dbReference type="GO" id="GO:0044209">
    <property type="term" value="P:AMP salvage"/>
    <property type="evidence" value="ECO:0007669"/>
    <property type="project" value="UniProtKB-UniRule"/>
</dbReference>
<feature type="binding site" evidence="5">
    <location>
        <position position="32"/>
    </location>
    <ligand>
        <name>AMP</name>
        <dbReference type="ChEBI" id="CHEBI:456215"/>
    </ligand>
</feature>
<evidence type="ECO:0000256" key="6">
    <source>
        <dbReference type="RuleBase" id="RU003330"/>
    </source>
</evidence>
<dbReference type="Proteomes" id="UP000229972">
    <property type="component" value="Unassembled WGS sequence"/>
</dbReference>
<dbReference type="SUPFAM" id="SSF52540">
    <property type="entry name" value="P-loop containing nucleoside triphosphate hydrolases"/>
    <property type="match status" value="1"/>
</dbReference>
<dbReference type="PROSITE" id="PS00113">
    <property type="entry name" value="ADENYLATE_KINASE"/>
    <property type="match status" value="1"/>
</dbReference>
<dbReference type="Gene3D" id="3.40.50.300">
    <property type="entry name" value="P-loop containing nucleotide triphosphate hydrolases"/>
    <property type="match status" value="1"/>
</dbReference>
<keyword evidence="4 5" id="KW-0418">Kinase</keyword>
<comment type="pathway">
    <text evidence="5">Purine metabolism; AMP biosynthesis via salvage pathway; AMP from ADP: step 1/1.</text>
</comment>
<dbReference type="EMBL" id="PFAL01000028">
    <property type="protein sequence ID" value="PIR95343.1"/>
    <property type="molecule type" value="Genomic_DNA"/>
</dbReference>
<evidence type="ECO:0000256" key="4">
    <source>
        <dbReference type="ARBA" id="ARBA00022777"/>
    </source>
</evidence>
<evidence type="ECO:0000256" key="5">
    <source>
        <dbReference type="HAMAP-Rule" id="MF_00235"/>
    </source>
</evidence>
<comment type="caution">
    <text evidence="8">The sequence shown here is derived from an EMBL/GenBank/DDBJ whole genome shotgun (WGS) entry which is preliminary data.</text>
</comment>
<keyword evidence="1 5" id="KW-0808">Transferase</keyword>
<dbReference type="GO" id="GO:0005737">
    <property type="term" value="C:cytoplasm"/>
    <property type="evidence" value="ECO:0007669"/>
    <property type="project" value="UniProtKB-SubCell"/>
</dbReference>
<dbReference type="EC" id="2.7.4.3" evidence="5 7"/>
<feature type="binding site" evidence="5">
    <location>
        <begin position="11"/>
        <end position="16"/>
    </location>
    <ligand>
        <name>ATP</name>
        <dbReference type="ChEBI" id="CHEBI:30616"/>
    </ligand>
</feature>
<dbReference type="NCBIfam" id="NF011105">
    <property type="entry name" value="PRK14532.1"/>
    <property type="match status" value="1"/>
</dbReference>
<evidence type="ECO:0000256" key="7">
    <source>
        <dbReference type="RuleBase" id="RU003331"/>
    </source>
</evidence>
<dbReference type="AlphaFoldDB" id="A0A2H0V8E3"/>
<dbReference type="NCBIfam" id="NF001381">
    <property type="entry name" value="PRK00279.1-3"/>
    <property type="match status" value="1"/>
</dbReference>
<dbReference type="InterPro" id="IPR033690">
    <property type="entry name" value="Adenylat_kinase_CS"/>
</dbReference>
<gene>
    <name evidence="5" type="primary">adk</name>
    <name evidence="8" type="ORF">COT93_02930</name>
</gene>
<evidence type="ECO:0000256" key="2">
    <source>
        <dbReference type="ARBA" id="ARBA00022727"/>
    </source>
</evidence>
<dbReference type="GO" id="GO:0005524">
    <property type="term" value="F:ATP binding"/>
    <property type="evidence" value="ECO:0007669"/>
    <property type="project" value="UniProtKB-UniRule"/>
</dbReference>
<feature type="binding site" evidence="5">
    <location>
        <position position="143"/>
    </location>
    <ligand>
        <name>AMP</name>
        <dbReference type="ChEBI" id="CHEBI:456215"/>
    </ligand>
</feature>
<comment type="function">
    <text evidence="5">Catalyzes the reversible transfer of the terminal phosphate group between ATP and AMP. Plays an important role in cellular energy homeostasis and in adenine nucleotide metabolism.</text>
</comment>
<dbReference type="InterPro" id="IPR000850">
    <property type="entry name" value="Adenylat/UMP-CMP_kin"/>
</dbReference>
<dbReference type="InterPro" id="IPR027417">
    <property type="entry name" value="P-loop_NTPase"/>
</dbReference>
<evidence type="ECO:0000313" key="8">
    <source>
        <dbReference type="EMBL" id="PIR95343.1"/>
    </source>
</evidence>
<keyword evidence="5" id="KW-0963">Cytoplasm</keyword>
<dbReference type="CDD" id="cd01428">
    <property type="entry name" value="ADK"/>
    <property type="match status" value="1"/>
</dbReference>
<accession>A0A2H0V8E3</accession>
<feature type="binding site" evidence="5">
    <location>
        <position position="91"/>
    </location>
    <ligand>
        <name>AMP</name>
        <dbReference type="ChEBI" id="CHEBI:456215"/>
    </ligand>
</feature>
<feature type="binding site" evidence="5">
    <location>
        <position position="171"/>
    </location>
    <ligand>
        <name>ATP</name>
        <dbReference type="ChEBI" id="CHEBI:30616"/>
    </ligand>
</feature>
<dbReference type="PRINTS" id="PR00094">
    <property type="entry name" value="ADENYLTKNASE"/>
</dbReference>
<proteinExistence type="inferred from homology"/>
<feature type="binding site" evidence="5">
    <location>
        <position position="132"/>
    </location>
    <ligand>
        <name>AMP</name>
        <dbReference type="ChEBI" id="CHEBI:456215"/>
    </ligand>
</feature>
<evidence type="ECO:0000256" key="1">
    <source>
        <dbReference type="ARBA" id="ARBA00022679"/>
    </source>
</evidence>
<dbReference type="Pfam" id="PF00406">
    <property type="entry name" value="ADK"/>
    <property type="match status" value="1"/>
</dbReference>
<sequence>MLNLIIFGPPGAGKGTQAELLTKKYNLAHLSSGDILRQARDSVRFGEKIKKYQDSGKLVPDSLVIEMVEIQAEKNISQGLIFDGYPRNLKQARSLTKFFKKNKTTLTTVINLRLSETLAIQRIIKRGKTSGRSDDKLSTIKNRFKVYRAQTAPLLEYYHTQKKLITVDGRADITTVLNKVQDKIKSLMKK</sequence>
<feature type="binding site" evidence="5">
    <location>
        <position position="37"/>
    </location>
    <ligand>
        <name>AMP</name>
        <dbReference type="ChEBI" id="CHEBI:456215"/>
    </ligand>
</feature>
<feature type="binding site" evidence="5">
    <location>
        <begin position="84"/>
        <end position="87"/>
    </location>
    <ligand>
        <name>AMP</name>
        <dbReference type="ChEBI" id="CHEBI:456215"/>
    </ligand>
</feature>
<comment type="caution">
    <text evidence="5">Lacks conserved residue(s) required for the propagation of feature annotation.</text>
</comment>
<feature type="binding site" evidence="5">
    <location>
        <position position="126"/>
    </location>
    <ligand>
        <name>ATP</name>
        <dbReference type="ChEBI" id="CHEBI:30616"/>
    </ligand>
</feature>
<reference evidence="9" key="1">
    <citation type="submission" date="2017-09" db="EMBL/GenBank/DDBJ databases">
        <title>Depth-based differentiation of microbial function through sediment-hosted aquifers and enrichment of novel symbionts in the deep terrestrial subsurface.</title>
        <authorList>
            <person name="Probst A.J."/>
            <person name="Ladd B."/>
            <person name="Jarett J.K."/>
            <person name="Geller-Mcgrath D.E."/>
            <person name="Sieber C.M.K."/>
            <person name="Emerson J.B."/>
            <person name="Anantharaman K."/>
            <person name="Thomas B.C."/>
            <person name="Malmstrom R."/>
            <person name="Stieglmeier M."/>
            <person name="Klingl A."/>
            <person name="Woyke T."/>
            <person name="Ryan C.M."/>
            <person name="Banfield J.F."/>
        </authorList>
    </citation>
    <scope>NUCLEOTIDE SEQUENCE [LARGE SCALE GENOMIC DNA]</scope>
</reference>
<comment type="domain">
    <text evidence="5">Consists of three domains, a large central CORE domain and two small peripheral domains, NMPbind and LID, which undergo movements during catalysis. The LID domain closes over the site of phosphoryl transfer upon ATP binding. Assembling and dissambling the active center during each catalytic cycle provides an effective means to prevent ATP hydrolysis.</text>
</comment>
<comment type="catalytic activity">
    <reaction evidence="5 7">
        <text>AMP + ATP = 2 ADP</text>
        <dbReference type="Rhea" id="RHEA:12973"/>
        <dbReference type="ChEBI" id="CHEBI:30616"/>
        <dbReference type="ChEBI" id="CHEBI:456215"/>
        <dbReference type="ChEBI" id="CHEBI:456216"/>
        <dbReference type="EC" id="2.7.4.3"/>
    </reaction>
</comment>
<comment type="subunit">
    <text evidence="5 7">Monomer.</text>
</comment>
<dbReference type="NCBIfam" id="NF011100">
    <property type="entry name" value="PRK14527.1"/>
    <property type="match status" value="1"/>
</dbReference>
<feature type="binding site" evidence="5">
    <location>
        <begin position="57"/>
        <end position="59"/>
    </location>
    <ligand>
        <name>AMP</name>
        <dbReference type="ChEBI" id="CHEBI:456215"/>
    </ligand>
</feature>